<dbReference type="EMBL" id="MN739993">
    <property type="protein sequence ID" value="QHT81998.1"/>
    <property type="molecule type" value="Genomic_DNA"/>
</dbReference>
<keyword evidence="1" id="KW-0175">Coiled coil</keyword>
<feature type="coiled-coil region" evidence="1">
    <location>
        <begin position="4"/>
        <end position="45"/>
    </location>
</feature>
<evidence type="ECO:0000256" key="1">
    <source>
        <dbReference type="SAM" id="Coils"/>
    </source>
</evidence>
<name>A0A6C0HMS1_9ZZZZ</name>
<dbReference type="AlphaFoldDB" id="A0A6C0HMS1"/>
<proteinExistence type="predicted"/>
<sequence length="92" mass="11033">MSQISLLDEKMKHIQRTLQQLEQEKEVHLQKLETWKSEQDRLREEELKTQAHLDEVSAKLKDMYELKQETDAYYKQIQQSVETLLSLLSSSR</sequence>
<reference evidence="2" key="1">
    <citation type="journal article" date="2020" name="Nature">
        <title>Giant virus diversity and host interactions through global metagenomics.</title>
        <authorList>
            <person name="Schulz F."/>
            <person name="Roux S."/>
            <person name="Paez-Espino D."/>
            <person name="Jungbluth S."/>
            <person name="Walsh D.A."/>
            <person name="Denef V.J."/>
            <person name="McMahon K.D."/>
            <person name="Konstantinidis K.T."/>
            <person name="Eloe-Fadrosh E.A."/>
            <person name="Kyrpides N.C."/>
            <person name="Woyke T."/>
        </authorList>
    </citation>
    <scope>NUCLEOTIDE SEQUENCE</scope>
    <source>
        <strain evidence="2">GVMAG-M-3300023184-160</strain>
    </source>
</reference>
<protein>
    <submittedName>
        <fullName evidence="2">Uncharacterized protein</fullName>
    </submittedName>
</protein>
<evidence type="ECO:0000313" key="2">
    <source>
        <dbReference type="EMBL" id="QHT81998.1"/>
    </source>
</evidence>
<accession>A0A6C0HMS1</accession>
<organism evidence="2">
    <name type="scientific">viral metagenome</name>
    <dbReference type="NCBI Taxonomy" id="1070528"/>
    <lineage>
        <taxon>unclassified sequences</taxon>
        <taxon>metagenomes</taxon>
        <taxon>organismal metagenomes</taxon>
    </lineage>
</organism>